<dbReference type="SUPFAM" id="SSF53067">
    <property type="entry name" value="Actin-like ATPase domain"/>
    <property type="match status" value="1"/>
</dbReference>
<sequence length="267" mass="28420">MSDIDLGIDFGITNSDIAIKSTNSLSYESIKSEKNIHLSLNNILKGFLDDVVVKKISVTGGKHLDLPDSFDGIKIIKKNEIDCIGAGAKSLSKLDSDFLVLSCGSGTACVAYKNETTTHLGGSGLGGGTIRGLCKLSAQVDDPEEINELSIVGSQIGDYTLKDVISGPIGNLPEDSIAVHLGNLDMMNKLEKEDVCRSIIYLVATNIARLAATTALAANLKKIVVVGRSPNFILFKEILTKWIEYAGLEVTFPKKGEFATALGALES</sequence>
<dbReference type="GO" id="GO:0005829">
    <property type="term" value="C:cytosol"/>
    <property type="evidence" value="ECO:0007669"/>
    <property type="project" value="TreeGrafter"/>
</dbReference>
<dbReference type="GO" id="GO:0005524">
    <property type="term" value="F:ATP binding"/>
    <property type="evidence" value="ECO:0007669"/>
    <property type="project" value="UniProtKB-KW"/>
</dbReference>
<protein>
    <recommendedName>
        <fullName evidence="5">Pantothenate kinase, acetyl-CoA regulated</fullName>
    </recommendedName>
</protein>
<evidence type="ECO:0000256" key="2">
    <source>
        <dbReference type="ARBA" id="ARBA00022840"/>
    </source>
</evidence>
<dbReference type="InterPro" id="IPR043129">
    <property type="entry name" value="ATPase_NBD"/>
</dbReference>
<dbReference type="InterPro" id="IPR004567">
    <property type="entry name" value="Type_II_PanK"/>
</dbReference>
<dbReference type="PANTHER" id="PTHR12280:SF20">
    <property type="entry name" value="4'-PHOSPHOPANTETHEINE PHOSPHATASE"/>
    <property type="match status" value="1"/>
</dbReference>
<evidence type="ECO:0008006" key="5">
    <source>
        <dbReference type="Google" id="ProtNLM"/>
    </source>
</evidence>
<dbReference type="EMBL" id="GU567952">
    <property type="protein sequence ID" value="ADI21373.1"/>
    <property type="molecule type" value="Genomic_DNA"/>
</dbReference>
<keyword evidence="1" id="KW-0547">Nucleotide-binding</keyword>
<dbReference type="PANTHER" id="PTHR12280">
    <property type="entry name" value="PANTOTHENATE KINASE"/>
    <property type="match status" value="1"/>
</dbReference>
<accession>E7C1P9</accession>
<evidence type="ECO:0000256" key="3">
    <source>
        <dbReference type="ARBA" id="ARBA00022993"/>
    </source>
</evidence>
<dbReference type="CDD" id="cd24085">
    <property type="entry name" value="ASKHA_NBD_PanK-II_bac"/>
    <property type="match status" value="1"/>
</dbReference>
<dbReference type="GO" id="GO:0004594">
    <property type="term" value="F:pantothenate kinase activity"/>
    <property type="evidence" value="ECO:0007669"/>
    <property type="project" value="TreeGrafter"/>
</dbReference>
<evidence type="ECO:0000313" key="4">
    <source>
        <dbReference type="EMBL" id="ADI21373.1"/>
    </source>
</evidence>
<dbReference type="Gene3D" id="3.30.420.40">
    <property type="match status" value="1"/>
</dbReference>
<dbReference type="Pfam" id="PF03630">
    <property type="entry name" value="Fumble"/>
    <property type="match status" value="1"/>
</dbReference>
<organism evidence="4">
    <name type="scientific">uncultured gamma proteobacterium HF0010_20H22</name>
    <dbReference type="NCBI Taxonomy" id="723562"/>
    <lineage>
        <taxon>Bacteria</taxon>
        <taxon>Pseudomonadati</taxon>
        <taxon>Pseudomonadota</taxon>
        <taxon>Gammaproteobacteria</taxon>
        <taxon>environmental samples</taxon>
    </lineage>
</organism>
<keyword evidence="3" id="KW-0173">Coenzyme A biosynthesis</keyword>
<name>E7C1P9_9GAMM</name>
<reference evidence="4" key="1">
    <citation type="submission" date="2010-01" db="EMBL/GenBank/DDBJ databases">
        <title>Genome fragments of uncultured bacteria from the North Pacific subtropical Gyre.</title>
        <authorList>
            <person name="Pham V.D."/>
            <person name="Delong E.F."/>
        </authorList>
    </citation>
    <scope>NUCLEOTIDE SEQUENCE</scope>
</reference>
<evidence type="ECO:0000256" key="1">
    <source>
        <dbReference type="ARBA" id="ARBA00022741"/>
    </source>
</evidence>
<dbReference type="AlphaFoldDB" id="E7C1P9"/>
<proteinExistence type="predicted"/>
<keyword evidence="2" id="KW-0067">ATP-binding</keyword>
<dbReference type="GO" id="GO:0015937">
    <property type="term" value="P:coenzyme A biosynthetic process"/>
    <property type="evidence" value="ECO:0007669"/>
    <property type="project" value="UniProtKB-KW"/>
</dbReference>